<dbReference type="InterPro" id="IPR014845">
    <property type="entry name" value="GYD/TTHA1554"/>
</dbReference>
<proteinExistence type="predicted"/>
<evidence type="ECO:0000256" key="1">
    <source>
        <dbReference type="SAM" id="MobiDB-lite"/>
    </source>
</evidence>
<accession>A0AA35W7G5</accession>
<sequence>MLANFTGRGRRMGQSNPNLLSEAASDVETQSSKVLSQYAVLGRYDFVIITESYDNQSAVRLSLELGIRAGLNIETLPALPIGVLSDEDHINFLRDAAVALNLPSGPDDSDSSDDWRLPDEPE</sequence>
<gene>
    <name evidence="2" type="ORF">GBAR_LOCUS2820</name>
</gene>
<name>A0AA35W7G5_GEOBA</name>
<keyword evidence="3" id="KW-1185">Reference proteome</keyword>
<reference evidence="2" key="1">
    <citation type="submission" date="2023-03" db="EMBL/GenBank/DDBJ databases">
        <authorList>
            <person name="Steffen K."/>
            <person name="Cardenas P."/>
        </authorList>
    </citation>
    <scope>NUCLEOTIDE SEQUENCE</scope>
</reference>
<comment type="caution">
    <text evidence="2">The sequence shown here is derived from an EMBL/GenBank/DDBJ whole genome shotgun (WGS) entry which is preliminary data.</text>
</comment>
<organism evidence="2 3">
    <name type="scientific">Geodia barretti</name>
    <name type="common">Barrett's horny sponge</name>
    <dbReference type="NCBI Taxonomy" id="519541"/>
    <lineage>
        <taxon>Eukaryota</taxon>
        <taxon>Metazoa</taxon>
        <taxon>Porifera</taxon>
        <taxon>Demospongiae</taxon>
        <taxon>Heteroscleromorpha</taxon>
        <taxon>Tetractinellida</taxon>
        <taxon>Astrophorina</taxon>
        <taxon>Geodiidae</taxon>
        <taxon>Geodia</taxon>
    </lineage>
</organism>
<protein>
    <submittedName>
        <fullName evidence="2">Glutamine synthetase and cystathionine beta-lyase binding protein</fullName>
    </submittedName>
</protein>
<dbReference type="EMBL" id="CASHTH010000389">
    <property type="protein sequence ID" value="CAI7999965.1"/>
    <property type="molecule type" value="Genomic_DNA"/>
</dbReference>
<feature type="region of interest" description="Disordered" evidence="1">
    <location>
        <begin position="102"/>
        <end position="122"/>
    </location>
</feature>
<feature type="region of interest" description="Disordered" evidence="1">
    <location>
        <begin position="1"/>
        <end position="29"/>
    </location>
</feature>
<dbReference type="AlphaFoldDB" id="A0AA35W7G5"/>
<evidence type="ECO:0000313" key="2">
    <source>
        <dbReference type="EMBL" id="CAI7999965.1"/>
    </source>
</evidence>
<dbReference type="Proteomes" id="UP001174909">
    <property type="component" value="Unassembled WGS sequence"/>
</dbReference>
<feature type="compositionally biased region" description="Basic and acidic residues" evidence="1">
    <location>
        <begin position="113"/>
        <end position="122"/>
    </location>
</feature>
<evidence type="ECO:0000313" key="3">
    <source>
        <dbReference type="Proteomes" id="UP001174909"/>
    </source>
</evidence>
<dbReference type="Pfam" id="PF08734">
    <property type="entry name" value="GYD"/>
    <property type="match status" value="1"/>
</dbReference>